<keyword evidence="4" id="KW-1185">Reference proteome</keyword>
<comment type="caution">
    <text evidence="2">The sequence shown here is derived from an EMBL/GenBank/DDBJ whole genome shotgun (WGS) entry which is preliminary data.</text>
</comment>
<evidence type="ECO:0000313" key="2">
    <source>
        <dbReference type="EMBL" id="PIL26662.1"/>
    </source>
</evidence>
<reference evidence="2 4" key="1">
    <citation type="journal article" date="2015" name="Sci. Rep.">
        <title>Chromosome-level genome map provides insights into diverse defense mechanisms in the medicinal fungus Ganoderma sinense.</title>
        <authorList>
            <person name="Zhu Y."/>
            <person name="Xu J."/>
            <person name="Sun C."/>
            <person name="Zhou S."/>
            <person name="Xu H."/>
            <person name="Nelson D.R."/>
            <person name="Qian J."/>
            <person name="Song J."/>
            <person name="Luo H."/>
            <person name="Xiang L."/>
            <person name="Li Y."/>
            <person name="Xu Z."/>
            <person name="Ji A."/>
            <person name="Wang L."/>
            <person name="Lu S."/>
            <person name="Hayward A."/>
            <person name="Sun W."/>
            <person name="Li X."/>
            <person name="Schwartz D.C."/>
            <person name="Wang Y."/>
            <person name="Chen S."/>
        </authorList>
    </citation>
    <scope>NUCLEOTIDE SEQUENCE [LARGE SCALE GENOMIC DNA]</scope>
    <source>
        <strain evidence="2 4">ZZ0214-1</strain>
    </source>
</reference>
<organism evidence="2 4">
    <name type="scientific">Ganoderma sinense ZZ0214-1</name>
    <dbReference type="NCBI Taxonomy" id="1077348"/>
    <lineage>
        <taxon>Eukaryota</taxon>
        <taxon>Fungi</taxon>
        <taxon>Dikarya</taxon>
        <taxon>Basidiomycota</taxon>
        <taxon>Agaricomycotina</taxon>
        <taxon>Agaricomycetes</taxon>
        <taxon>Polyporales</taxon>
        <taxon>Polyporaceae</taxon>
        <taxon>Ganoderma</taxon>
    </lineage>
</organism>
<proteinExistence type="predicted"/>
<dbReference type="EMBL" id="AYKW01000041">
    <property type="protein sequence ID" value="PIL26662.1"/>
    <property type="molecule type" value="Genomic_DNA"/>
</dbReference>
<accession>A0A2G8RYS1</accession>
<evidence type="ECO:0000313" key="3">
    <source>
        <dbReference type="EMBL" id="PIL32999.1"/>
    </source>
</evidence>
<evidence type="ECO:0000313" key="4">
    <source>
        <dbReference type="Proteomes" id="UP000230002"/>
    </source>
</evidence>
<gene>
    <name evidence="3" type="ORF">GSI_04448</name>
    <name evidence="2" type="ORF">GSI_11237</name>
</gene>
<dbReference type="Proteomes" id="UP000230002">
    <property type="component" value="Unassembled WGS sequence"/>
</dbReference>
<dbReference type="EMBL" id="AYKW01000008">
    <property type="protein sequence ID" value="PIL32999.1"/>
    <property type="molecule type" value="Genomic_DNA"/>
</dbReference>
<protein>
    <submittedName>
        <fullName evidence="2">Uncharacterized protein</fullName>
    </submittedName>
</protein>
<name>A0A2G8RYS1_9APHY</name>
<evidence type="ECO:0000256" key="1">
    <source>
        <dbReference type="SAM" id="MobiDB-lite"/>
    </source>
</evidence>
<dbReference type="AlphaFoldDB" id="A0A2G8RYS1"/>
<sequence length="130" mass="13799">MAPPNVFQILTHVTTTDAAPTNFEMAATGTWAPSSCSREWSRSWPSSASYGCQTNIDGLRRPLWCIAVPSALLQSVLETCVLGAGGAITVAFESMPSLGGEPGTRPATARPSQQYHMKTASLPLPESLTF</sequence>
<feature type="region of interest" description="Disordered" evidence="1">
    <location>
        <begin position="95"/>
        <end position="116"/>
    </location>
</feature>